<evidence type="ECO:0000256" key="6">
    <source>
        <dbReference type="ARBA" id="ARBA00047899"/>
    </source>
</evidence>
<protein>
    <recommendedName>
        <fullName evidence="2">non-specific serine/threonine protein kinase</fullName>
        <ecNumber evidence="2">2.7.11.1</ecNumber>
    </recommendedName>
    <alternativeName>
        <fullName evidence="5">Doublecortin-like and CAM kinase-like protein</fullName>
    </alternativeName>
</protein>
<dbReference type="PANTHER" id="PTHR24347">
    <property type="entry name" value="SERINE/THREONINE-PROTEIN KINASE"/>
    <property type="match status" value="1"/>
</dbReference>
<accession>A0AAW1UKU4</accession>
<feature type="domain" description="Doublecortin" evidence="10">
    <location>
        <begin position="56"/>
        <end position="142"/>
    </location>
</feature>
<dbReference type="PROSITE" id="PS00107">
    <property type="entry name" value="PROTEIN_KINASE_ATP"/>
    <property type="match status" value="1"/>
</dbReference>
<feature type="binding site" evidence="8">
    <location>
        <position position="352"/>
    </location>
    <ligand>
        <name>ATP</name>
        <dbReference type="ChEBI" id="CHEBI:30616"/>
    </ligand>
</feature>
<reference evidence="11 12" key="1">
    <citation type="submission" date="2023-03" db="EMBL/GenBank/DDBJ databases">
        <title>Genome insight into feeding habits of ladybird beetles.</title>
        <authorList>
            <person name="Li H.-S."/>
            <person name="Huang Y.-H."/>
            <person name="Pang H."/>
        </authorList>
    </citation>
    <scope>NUCLEOTIDE SEQUENCE [LARGE SCALE GENOMIC DNA]</scope>
    <source>
        <strain evidence="11">SYSU_2023b</strain>
        <tissue evidence="11">Whole body</tissue>
    </source>
</reference>
<dbReference type="PROSITE" id="PS50011">
    <property type="entry name" value="PROTEIN_KINASE_DOM"/>
    <property type="match status" value="1"/>
</dbReference>
<keyword evidence="4 8" id="KW-0067">ATP-binding</keyword>
<gene>
    <name evidence="11" type="ORF">WA026_010251</name>
</gene>
<evidence type="ECO:0000259" key="10">
    <source>
        <dbReference type="PROSITE" id="PS50309"/>
    </source>
</evidence>
<dbReference type="GO" id="GO:0004674">
    <property type="term" value="F:protein serine/threonine kinase activity"/>
    <property type="evidence" value="ECO:0007669"/>
    <property type="project" value="UniProtKB-EC"/>
</dbReference>
<dbReference type="SMART" id="SM00537">
    <property type="entry name" value="DCX"/>
    <property type="match status" value="2"/>
</dbReference>
<evidence type="ECO:0000256" key="4">
    <source>
        <dbReference type="ARBA" id="ARBA00022840"/>
    </source>
</evidence>
<sequence length="587" mass="65920">MSKNNFNGSRSLSSNSCNSTVSDFEVIEKIENGIDEIIVSKSLKSISSTTKTQKAKRIRFYHNGNKFFAGVVVPVTTDRYRSFDSLTAELTNILTKNVTLPSGVRYIYSMEGKKISSIEELEDGKEYICAGKGDSFKKTEYSKTDTLRSNKKRSISKLQQSFPSVPKVVPPNCIRPRIVTLIRNGIKPRKVLRLLLNKRNSSSMDQVLGALTEVASLDSGAVRKVFTLAGNPITELPQFFAEEDVFFVSGNERCTQEHFELDFEESKAIQQYKKVPGLKNGAGPKPKMPKKALNRTYVSEESLLEKLNENINSFLPSQLKQRYTVGRTIGDGNFAVVRLCKDNVDNKEYALKIIDKSKCKGKEDMIENEVKILRKIKHSNIMSLITDQDTKNMLFLVCEYVPGGDLFDAIAMAQKFSEEQAALLINHLVLALAYLHNLNIVHRDVKPENLLVEFDGNTIKTLKLADFGLACEVSKPLYTVCGTPTYVAPEILAESGYGLKIDVWAAGVILYILLCGYPPFVSQDNDQEKLFDCILSGQYDFPDEYWGDVSILAKELIQNMLQLAPELRFSAEDVLDHPWLQMAETMP</sequence>
<feature type="domain" description="Protein kinase" evidence="9">
    <location>
        <begin position="323"/>
        <end position="580"/>
    </location>
</feature>
<keyword evidence="3 8" id="KW-0547">Nucleotide-binding</keyword>
<dbReference type="AlphaFoldDB" id="A0AAW1UKU4"/>
<dbReference type="Gene3D" id="1.10.510.10">
    <property type="entry name" value="Transferase(Phosphotransferase) domain 1"/>
    <property type="match status" value="1"/>
</dbReference>
<evidence type="ECO:0000256" key="8">
    <source>
        <dbReference type="PROSITE-ProRule" id="PRU10141"/>
    </source>
</evidence>
<dbReference type="PROSITE" id="PS50309">
    <property type="entry name" value="DC"/>
    <property type="match status" value="2"/>
</dbReference>
<feature type="domain" description="Doublecortin" evidence="10">
    <location>
        <begin position="177"/>
        <end position="260"/>
    </location>
</feature>
<dbReference type="SUPFAM" id="SSF89837">
    <property type="entry name" value="Doublecortin (DC)"/>
    <property type="match status" value="2"/>
</dbReference>
<dbReference type="FunFam" id="1.10.510.10:FF:000571">
    <property type="entry name" value="Maternal embryonic leucine zipper kinase"/>
    <property type="match status" value="1"/>
</dbReference>
<dbReference type="InterPro" id="IPR036572">
    <property type="entry name" value="Doublecortin_dom_sf"/>
</dbReference>
<evidence type="ECO:0000256" key="2">
    <source>
        <dbReference type="ARBA" id="ARBA00012513"/>
    </source>
</evidence>
<evidence type="ECO:0000256" key="7">
    <source>
        <dbReference type="ARBA" id="ARBA00048679"/>
    </source>
</evidence>
<evidence type="ECO:0000313" key="12">
    <source>
        <dbReference type="Proteomes" id="UP001431783"/>
    </source>
</evidence>
<evidence type="ECO:0000259" key="9">
    <source>
        <dbReference type="PROSITE" id="PS50011"/>
    </source>
</evidence>
<dbReference type="EMBL" id="JARQZJ010000064">
    <property type="protein sequence ID" value="KAK9880366.1"/>
    <property type="molecule type" value="Genomic_DNA"/>
</dbReference>
<dbReference type="Proteomes" id="UP001431783">
    <property type="component" value="Unassembled WGS sequence"/>
</dbReference>
<name>A0AAW1UKU4_9CUCU</name>
<dbReference type="InterPro" id="IPR000719">
    <property type="entry name" value="Prot_kinase_dom"/>
</dbReference>
<dbReference type="Gene3D" id="3.10.20.230">
    <property type="entry name" value="Doublecortin domain"/>
    <property type="match status" value="2"/>
</dbReference>
<comment type="catalytic activity">
    <reaction evidence="7">
        <text>L-seryl-[protein] + ATP = O-phospho-L-seryl-[protein] + ADP + H(+)</text>
        <dbReference type="Rhea" id="RHEA:17989"/>
        <dbReference type="Rhea" id="RHEA-COMP:9863"/>
        <dbReference type="Rhea" id="RHEA-COMP:11604"/>
        <dbReference type="ChEBI" id="CHEBI:15378"/>
        <dbReference type="ChEBI" id="CHEBI:29999"/>
        <dbReference type="ChEBI" id="CHEBI:30616"/>
        <dbReference type="ChEBI" id="CHEBI:83421"/>
        <dbReference type="ChEBI" id="CHEBI:456216"/>
        <dbReference type="EC" id="2.7.11.1"/>
    </reaction>
</comment>
<comment type="similarity">
    <text evidence="1">Belongs to the protein kinase superfamily. CAMK Ser/Thr protein kinase family. CaMK subfamily.</text>
</comment>
<dbReference type="InterPro" id="IPR008271">
    <property type="entry name" value="Ser/Thr_kinase_AS"/>
</dbReference>
<dbReference type="InterPro" id="IPR003533">
    <property type="entry name" value="Doublecortin_dom"/>
</dbReference>
<proteinExistence type="inferred from homology"/>
<keyword evidence="12" id="KW-1185">Reference proteome</keyword>
<dbReference type="SUPFAM" id="SSF56112">
    <property type="entry name" value="Protein kinase-like (PK-like)"/>
    <property type="match status" value="1"/>
</dbReference>
<dbReference type="GO" id="GO:0035556">
    <property type="term" value="P:intracellular signal transduction"/>
    <property type="evidence" value="ECO:0007669"/>
    <property type="project" value="InterPro"/>
</dbReference>
<comment type="catalytic activity">
    <reaction evidence="6">
        <text>L-threonyl-[protein] + ATP = O-phospho-L-threonyl-[protein] + ADP + H(+)</text>
        <dbReference type="Rhea" id="RHEA:46608"/>
        <dbReference type="Rhea" id="RHEA-COMP:11060"/>
        <dbReference type="Rhea" id="RHEA-COMP:11605"/>
        <dbReference type="ChEBI" id="CHEBI:15378"/>
        <dbReference type="ChEBI" id="CHEBI:30013"/>
        <dbReference type="ChEBI" id="CHEBI:30616"/>
        <dbReference type="ChEBI" id="CHEBI:61977"/>
        <dbReference type="ChEBI" id="CHEBI:456216"/>
        <dbReference type="EC" id="2.7.11.1"/>
    </reaction>
</comment>
<dbReference type="InterPro" id="IPR011009">
    <property type="entry name" value="Kinase-like_dom_sf"/>
</dbReference>
<evidence type="ECO:0000256" key="5">
    <source>
        <dbReference type="ARBA" id="ARBA00031092"/>
    </source>
</evidence>
<dbReference type="Pfam" id="PF03607">
    <property type="entry name" value="DCX"/>
    <property type="match status" value="2"/>
</dbReference>
<dbReference type="Pfam" id="PF00069">
    <property type="entry name" value="Pkinase"/>
    <property type="match status" value="1"/>
</dbReference>
<dbReference type="SMART" id="SM00220">
    <property type="entry name" value="S_TKc"/>
    <property type="match status" value="1"/>
</dbReference>
<dbReference type="PROSITE" id="PS00108">
    <property type="entry name" value="PROTEIN_KINASE_ST"/>
    <property type="match status" value="1"/>
</dbReference>
<dbReference type="EC" id="2.7.11.1" evidence="2"/>
<organism evidence="11 12">
    <name type="scientific">Henosepilachna vigintioctopunctata</name>
    <dbReference type="NCBI Taxonomy" id="420089"/>
    <lineage>
        <taxon>Eukaryota</taxon>
        <taxon>Metazoa</taxon>
        <taxon>Ecdysozoa</taxon>
        <taxon>Arthropoda</taxon>
        <taxon>Hexapoda</taxon>
        <taxon>Insecta</taxon>
        <taxon>Pterygota</taxon>
        <taxon>Neoptera</taxon>
        <taxon>Endopterygota</taxon>
        <taxon>Coleoptera</taxon>
        <taxon>Polyphaga</taxon>
        <taxon>Cucujiformia</taxon>
        <taxon>Coccinelloidea</taxon>
        <taxon>Coccinellidae</taxon>
        <taxon>Epilachninae</taxon>
        <taxon>Epilachnini</taxon>
        <taxon>Henosepilachna</taxon>
    </lineage>
</organism>
<evidence type="ECO:0000256" key="1">
    <source>
        <dbReference type="ARBA" id="ARBA00005354"/>
    </source>
</evidence>
<comment type="caution">
    <text evidence="11">The sequence shown here is derived from an EMBL/GenBank/DDBJ whole genome shotgun (WGS) entry which is preliminary data.</text>
</comment>
<evidence type="ECO:0000256" key="3">
    <source>
        <dbReference type="ARBA" id="ARBA00022741"/>
    </source>
</evidence>
<evidence type="ECO:0000313" key="11">
    <source>
        <dbReference type="EMBL" id="KAK9880366.1"/>
    </source>
</evidence>
<dbReference type="GO" id="GO:0005524">
    <property type="term" value="F:ATP binding"/>
    <property type="evidence" value="ECO:0007669"/>
    <property type="project" value="UniProtKB-UniRule"/>
</dbReference>
<dbReference type="InterPro" id="IPR017441">
    <property type="entry name" value="Protein_kinase_ATP_BS"/>
</dbReference>